<reference evidence="1 2" key="1">
    <citation type="submission" date="2018-03" db="EMBL/GenBank/DDBJ databases">
        <title>Diversity of phytobeneficial traits revealed by whole-genome analysis of worldwide-isolated phenazine-producing Pseudomonas spp.</title>
        <authorList>
            <person name="Biessy A."/>
            <person name="Novinscak A."/>
            <person name="Blom J."/>
            <person name="Leger G."/>
            <person name="Thomashow L.S."/>
            <person name="Cazorla F.M."/>
            <person name="Josic D."/>
            <person name="Filion M."/>
        </authorList>
    </citation>
    <scope>NUCLEOTIDE SEQUENCE [LARGE SCALE GENOMIC DNA]</scope>
    <source>
        <strain evidence="1 2">B25</strain>
    </source>
</reference>
<dbReference type="Pfam" id="PF10109">
    <property type="entry name" value="Phage_TAC_7"/>
    <property type="match status" value="1"/>
</dbReference>
<dbReference type="Proteomes" id="UP000268048">
    <property type="component" value="Chromosome"/>
</dbReference>
<gene>
    <name evidence="1" type="ORF">C4K04_1455</name>
</gene>
<name>A0A3G7TJ80_9PSED</name>
<dbReference type="EMBL" id="CP027753">
    <property type="protein sequence ID" value="AZE47145.1"/>
    <property type="molecule type" value="Genomic_DNA"/>
</dbReference>
<evidence type="ECO:0008006" key="3">
    <source>
        <dbReference type="Google" id="ProtNLM"/>
    </source>
</evidence>
<dbReference type="InterPro" id="IPR019289">
    <property type="entry name" value="Phage_tail_E/E"/>
</dbReference>
<accession>A0A3G7TJ80</accession>
<evidence type="ECO:0000313" key="1">
    <source>
        <dbReference type="EMBL" id="AZE47145.1"/>
    </source>
</evidence>
<protein>
    <recommendedName>
        <fullName evidence="3">Phage tail assembly protein</fullName>
    </recommendedName>
</protein>
<proteinExistence type="predicted"/>
<dbReference type="AlphaFoldDB" id="A0A3G7TJ80"/>
<evidence type="ECO:0000313" key="2">
    <source>
        <dbReference type="Proteomes" id="UP000268048"/>
    </source>
</evidence>
<sequence length="136" mass="13978">MAEPLSFTLKFPFKSASTDEISKLAIKRLKRKDISAAQAVAKTEGAMEDMLVAKMLGITMEDLGEFDIADSKSATELLRVMSEGGDLAGVLAKLTVAEASAGAGVPSETFQDVAGNGEPAAVMGRGTVAGAKDAAL</sequence>
<organism evidence="1 2">
    <name type="scientific">Pseudomonas chlororaphis</name>
    <dbReference type="NCBI Taxonomy" id="587753"/>
    <lineage>
        <taxon>Bacteria</taxon>
        <taxon>Pseudomonadati</taxon>
        <taxon>Pseudomonadota</taxon>
        <taxon>Gammaproteobacteria</taxon>
        <taxon>Pseudomonadales</taxon>
        <taxon>Pseudomonadaceae</taxon>
        <taxon>Pseudomonas</taxon>
    </lineage>
</organism>
<dbReference type="RefSeq" id="WP_124319510.1">
    <property type="nucleotide sequence ID" value="NZ_CP027753.1"/>
</dbReference>